<evidence type="ECO:0000313" key="1">
    <source>
        <dbReference type="EMBL" id="ODS29872.1"/>
    </source>
</evidence>
<dbReference type="AlphaFoldDB" id="A0A1E3X2T2"/>
<dbReference type="Proteomes" id="UP000094056">
    <property type="component" value="Unassembled WGS sequence"/>
</dbReference>
<proteinExistence type="predicted"/>
<organism evidence="1 2">
    <name type="scientific">Candidatus Scalindua rubra</name>
    <dbReference type="NCBI Taxonomy" id="1872076"/>
    <lineage>
        <taxon>Bacteria</taxon>
        <taxon>Pseudomonadati</taxon>
        <taxon>Planctomycetota</taxon>
        <taxon>Candidatus Brocadiia</taxon>
        <taxon>Candidatus Brocadiales</taxon>
        <taxon>Candidatus Scalinduaceae</taxon>
        <taxon>Candidatus Scalindua</taxon>
    </lineage>
</organism>
<name>A0A1E3X2T2_9BACT</name>
<accession>A0A1E3X2T2</accession>
<dbReference type="Gene3D" id="2.60.40.10">
    <property type="entry name" value="Immunoglobulins"/>
    <property type="match status" value="1"/>
</dbReference>
<reference evidence="1 2" key="1">
    <citation type="submission" date="2016-07" db="EMBL/GenBank/DDBJ databases">
        <title>Draft genome of Scalindua rubra, obtained from a brine-seawater interface in the Red Sea, sheds light on salt adaptation in anammox bacteria.</title>
        <authorList>
            <person name="Speth D.R."/>
            <person name="Lagkouvardos I."/>
            <person name="Wang Y."/>
            <person name="Qian P.-Y."/>
            <person name="Dutilh B.E."/>
            <person name="Jetten M.S."/>
        </authorList>
    </citation>
    <scope>NUCLEOTIDE SEQUENCE [LARGE SCALE GENOMIC DNA]</scope>
    <source>
        <strain evidence="1">BSI-1</strain>
    </source>
</reference>
<protein>
    <submittedName>
        <fullName evidence="1">Uncharacterized protein</fullName>
    </submittedName>
</protein>
<sequence>MNNNNLKSCLILSIGVLLISTCEEPTEPDTTPPEVTILDPAEGEEISDVFTVKIDATDDNEIEKVVLYIDFVPLDSSLSEKDIYSFGWDTDIGDNGEYTLLAQAFDKSGNKSSSNPVNVTVINHRILKFVNTTWDDIDFEIAGVSDVLLSLDSIEVEIPKNNGITNFYGYSWTGCGISIAWDFDIEVGDEDLRWTVWVNPGAFYLFLSNQSSVDINYVVVNKDLTDLESWCYWDVPNDGLVHKMGYYWAD</sequence>
<dbReference type="InterPro" id="IPR013783">
    <property type="entry name" value="Ig-like_fold"/>
</dbReference>
<dbReference type="EMBL" id="MAYW01000347">
    <property type="protein sequence ID" value="ODS29872.1"/>
    <property type="molecule type" value="Genomic_DNA"/>
</dbReference>
<comment type="caution">
    <text evidence="1">The sequence shown here is derived from an EMBL/GenBank/DDBJ whole genome shotgun (WGS) entry which is preliminary data.</text>
</comment>
<evidence type="ECO:0000313" key="2">
    <source>
        <dbReference type="Proteomes" id="UP000094056"/>
    </source>
</evidence>
<feature type="non-terminal residue" evidence="1">
    <location>
        <position position="250"/>
    </location>
</feature>
<dbReference type="Pfam" id="PF17957">
    <property type="entry name" value="Big_7"/>
    <property type="match status" value="1"/>
</dbReference>
<gene>
    <name evidence="1" type="ORF">SCARUB_05023</name>
</gene>